<accession>A0AAD7VJZ1</accession>
<protein>
    <submittedName>
        <fullName evidence="2">Uncharacterized protein</fullName>
    </submittedName>
</protein>
<gene>
    <name evidence="2" type="ORF">O6P43_002201</name>
</gene>
<reference evidence="2" key="1">
    <citation type="journal article" date="2023" name="Science">
        <title>Elucidation of the pathway for biosynthesis of saponin adjuvants from the soapbark tree.</title>
        <authorList>
            <person name="Reed J."/>
            <person name="Orme A."/>
            <person name="El-Demerdash A."/>
            <person name="Owen C."/>
            <person name="Martin L.B.B."/>
            <person name="Misra R.C."/>
            <person name="Kikuchi S."/>
            <person name="Rejzek M."/>
            <person name="Martin A.C."/>
            <person name="Harkess A."/>
            <person name="Leebens-Mack J."/>
            <person name="Louveau T."/>
            <person name="Stephenson M.J."/>
            <person name="Osbourn A."/>
        </authorList>
    </citation>
    <scope>NUCLEOTIDE SEQUENCE</scope>
    <source>
        <strain evidence="2">S10</strain>
    </source>
</reference>
<dbReference type="EMBL" id="JARAOO010000002">
    <property type="protein sequence ID" value="KAJ7978711.1"/>
    <property type="molecule type" value="Genomic_DNA"/>
</dbReference>
<dbReference type="AlphaFoldDB" id="A0AAD7VJZ1"/>
<evidence type="ECO:0000313" key="2">
    <source>
        <dbReference type="EMBL" id="KAJ7978711.1"/>
    </source>
</evidence>
<proteinExistence type="predicted"/>
<evidence type="ECO:0000313" key="3">
    <source>
        <dbReference type="Proteomes" id="UP001163823"/>
    </source>
</evidence>
<dbReference type="KEGG" id="qsa:O6P43_002201"/>
<organism evidence="2 3">
    <name type="scientific">Quillaja saponaria</name>
    <name type="common">Soap bark tree</name>
    <dbReference type="NCBI Taxonomy" id="32244"/>
    <lineage>
        <taxon>Eukaryota</taxon>
        <taxon>Viridiplantae</taxon>
        <taxon>Streptophyta</taxon>
        <taxon>Embryophyta</taxon>
        <taxon>Tracheophyta</taxon>
        <taxon>Spermatophyta</taxon>
        <taxon>Magnoliopsida</taxon>
        <taxon>eudicotyledons</taxon>
        <taxon>Gunneridae</taxon>
        <taxon>Pentapetalae</taxon>
        <taxon>rosids</taxon>
        <taxon>fabids</taxon>
        <taxon>Fabales</taxon>
        <taxon>Quillajaceae</taxon>
        <taxon>Quillaja</taxon>
    </lineage>
</organism>
<feature type="region of interest" description="Disordered" evidence="1">
    <location>
        <begin position="17"/>
        <end position="42"/>
    </location>
</feature>
<evidence type="ECO:0000256" key="1">
    <source>
        <dbReference type="SAM" id="MobiDB-lite"/>
    </source>
</evidence>
<keyword evidence="3" id="KW-1185">Reference proteome</keyword>
<comment type="caution">
    <text evidence="2">The sequence shown here is derived from an EMBL/GenBank/DDBJ whole genome shotgun (WGS) entry which is preliminary data.</text>
</comment>
<name>A0AAD7VJZ1_QUISA</name>
<feature type="compositionally biased region" description="Low complexity" evidence="1">
    <location>
        <begin position="27"/>
        <end position="40"/>
    </location>
</feature>
<sequence length="90" mass="9448">MNSSCSLRQRCCHQVEGAAGSRWSTVTSSATGTGSGSASARQARTVATCWRSGYTSRTPEELTTAVNFAPESVEDIPAASHIGRTNESHS</sequence>
<dbReference type="Proteomes" id="UP001163823">
    <property type="component" value="Chromosome 2"/>
</dbReference>